<sequence>MFNITAITYLNILIKRFGALHLRSFDERTVYKYLAALVLNSRW</sequence>
<evidence type="ECO:0000313" key="1">
    <source>
        <dbReference type="EMBL" id="RKD91147.1"/>
    </source>
</evidence>
<gene>
    <name evidence="1" type="ORF">BC643_1496</name>
</gene>
<keyword evidence="2" id="KW-1185">Reference proteome</keyword>
<dbReference type="Proteomes" id="UP000283387">
    <property type="component" value="Unassembled WGS sequence"/>
</dbReference>
<evidence type="ECO:0000313" key="2">
    <source>
        <dbReference type="Proteomes" id="UP000283387"/>
    </source>
</evidence>
<dbReference type="AlphaFoldDB" id="A0A419W6Q6"/>
<organism evidence="1 2">
    <name type="scientific">Mangrovibacterium diazotrophicum</name>
    <dbReference type="NCBI Taxonomy" id="1261403"/>
    <lineage>
        <taxon>Bacteria</taxon>
        <taxon>Pseudomonadati</taxon>
        <taxon>Bacteroidota</taxon>
        <taxon>Bacteroidia</taxon>
        <taxon>Marinilabiliales</taxon>
        <taxon>Prolixibacteraceae</taxon>
        <taxon>Mangrovibacterium</taxon>
    </lineage>
</organism>
<comment type="caution">
    <text evidence="1">The sequence shown here is derived from an EMBL/GenBank/DDBJ whole genome shotgun (WGS) entry which is preliminary data.</text>
</comment>
<accession>A0A419W6Q6</accession>
<proteinExistence type="predicted"/>
<name>A0A419W6Q6_9BACT</name>
<protein>
    <submittedName>
        <fullName evidence="1">Uncharacterized protein</fullName>
    </submittedName>
</protein>
<dbReference type="EMBL" id="RAPN01000001">
    <property type="protein sequence ID" value="RKD91147.1"/>
    <property type="molecule type" value="Genomic_DNA"/>
</dbReference>
<reference evidence="1 2" key="1">
    <citation type="submission" date="2018-09" db="EMBL/GenBank/DDBJ databases">
        <title>Genomic Encyclopedia of Archaeal and Bacterial Type Strains, Phase II (KMG-II): from individual species to whole genera.</title>
        <authorList>
            <person name="Goeker M."/>
        </authorList>
    </citation>
    <scope>NUCLEOTIDE SEQUENCE [LARGE SCALE GENOMIC DNA]</scope>
    <source>
        <strain evidence="1 2">DSM 27148</strain>
    </source>
</reference>